<feature type="chain" id="PRO_5019842843" evidence="1">
    <location>
        <begin position="26"/>
        <end position="325"/>
    </location>
</feature>
<feature type="signal peptide" evidence="1">
    <location>
        <begin position="1"/>
        <end position="25"/>
    </location>
</feature>
<dbReference type="RefSeq" id="WP_121365105.1">
    <property type="nucleotide sequence ID" value="NZ_RBXA01000002.1"/>
</dbReference>
<evidence type="ECO:0000313" key="3">
    <source>
        <dbReference type="Proteomes" id="UP000280091"/>
    </source>
</evidence>
<keyword evidence="1" id="KW-0732">Signal</keyword>
<organism evidence="2 3">
    <name type="scientific">Flavobacterium limicola</name>
    <dbReference type="NCBI Taxonomy" id="180441"/>
    <lineage>
        <taxon>Bacteria</taxon>
        <taxon>Pseudomonadati</taxon>
        <taxon>Bacteroidota</taxon>
        <taxon>Flavobacteriia</taxon>
        <taxon>Flavobacteriales</taxon>
        <taxon>Flavobacteriaceae</taxon>
        <taxon>Flavobacterium</taxon>
    </lineage>
</organism>
<reference evidence="2 3" key="1">
    <citation type="submission" date="2018-10" db="EMBL/GenBank/DDBJ databases">
        <title>Genomic Encyclopedia of Archaeal and Bacterial Type Strains, Phase II (KMG-II): from individual species to whole genera.</title>
        <authorList>
            <person name="Goeker M."/>
        </authorList>
    </citation>
    <scope>NUCLEOTIDE SEQUENCE [LARGE SCALE GENOMIC DNA]</scope>
    <source>
        <strain evidence="2 3">DSM 15094</strain>
    </source>
</reference>
<keyword evidence="3" id="KW-1185">Reference proteome</keyword>
<dbReference type="OrthoDB" id="603864at2"/>
<dbReference type="EMBL" id="RBXA01000002">
    <property type="protein sequence ID" value="RKS93850.1"/>
    <property type="molecule type" value="Genomic_DNA"/>
</dbReference>
<dbReference type="AlphaFoldDB" id="A0A495S2G5"/>
<dbReference type="Proteomes" id="UP000280091">
    <property type="component" value="Unassembled WGS sequence"/>
</dbReference>
<sequence length="325" mass="37023">MKLLQSQKLAFFLLFLIIFSSCKKAGEEVIETVGKTIAKETIETSVETGTKAVIKSLTKKEIEYAVIENGFNKAILKNVLNNLSNHEASLFVNESKFFKSNILKFNNNPDLVIAYKKIINSESHRTNLIYLNQAENWIKNGSKGELILNVQSSNVEKKLLGTVKNDIPYIKKNIHFEGLNLSAIVPDFSKYRAFRAPSLESVFFKSPDKVQFEICRANLRKEYLKNPKKIEEILMIQNRRFAENGGIISEGRNIIDPLEMLEKQKNDILQKNSGKQQGRIFGFVWHHNEEVGIIDLVAYDKHNTINHIGGRNIWGGGSIARKIKK</sequence>
<accession>A0A495S2G5</accession>
<dbReference type="Pfam" id="PF14414">
    <property type="entry name" value="WHH"/>
    <property type="match status" value="1"/>
</dbReference>
<comment type="caution">
    <text evidence="2">The sequence shown here is derived from an EMBL/GenBank/DDBJ whole genome shotgun (WGS) entry which is preliminary data.</text>
</comment>
<evidence type="ECO:0000313" key="2">
    <source>
        <dbReference type="EMBL" id="RKS93850.1"/>
    </source>
</evidence>
<dbReference type="InterPro" id="IPR032869">
    <property type="entry name" value="WHH_dom_containing"/>
</dbReference>
<evidence type="ECO:0000256" key="1">
    <source>
        <dbReference type="SAM" id="SignalP"/>
    </source>
</evidence>
<name>A0A495S2G5_9FLAO</name>
<protein>
    <submittedName>
        <fullName evidence="2">Colicin-lik bacteriocin with DNase/tRNase domain</fullName>
    </submittedName>
</protein>
<dbReference type="PROSITE" id="PS51257">
    <property type="entry name" value="PROKAR_LIPOPROTEIN"/>
    <property type="match status" value="1"/>
</dbReference>
<proteinExistence type="predicted"/>
<gene>
    <name evidence="2" type="ORF">BC952_1700</name>
</gene>